<sequence length="212" mass="23384">MQEYFGTYQRFETVSKKDAGALLGADNIIGDQYQIQLELVDGQHRGWLVNRFNARIGFFDGEFSRKLSLLKAKGLTLTAILSFVAFTENPEPGHYWGEMAVIAYPAVEGEAFQKFADAVAKKIGEGVHPNITLTPDGVQQVIDAQGAWLPEKNIPYPTLDKGTVFLKKRRSLMDGVVEQGRKGNIGCYIISWAVLLGLVALIIWGFVSCGAQ</sequence>
<keyword evidence="4" id="KW-1185">Reference proteome</keyword>
<name>A0A3N0ABG7_9ACTN</name>
<evidence type="ECO:0000313" key="5">
    <source>
        <dbReference type="Proteomes" id="UP000530850"/>
    </source>
</evidence>
<evidence type="ECO:0000313" key="2">
    <source>
        <dbReference type="EMBL" id="MBB3171597.1"/>
    </source>
</evidence>
<reference evidence="2 5" key="2">
    <citation type="submission" date="2020-08" db="EMBL/GenBank/DDBJ databases">
        <title>Sequencing the genomes of 1000 actinobacteria strains.</title>
        <authorList>
            <person name="Klenk H.-P."/>
        </authorList>
    </citation>
    <scope>NUCLEOTIDE SEQUENCE [LARGE SCALE GENOMIC DNA]</scope>
    <source>
        <strain evidence="2 5">DSM 22242</strain>
    </source>
</reference>
<dbReference type="EMBL" id="SSTM01000004">
    <property type="protein sequence ID" value="TJW10248.1"/>
    <property type="molecule type" value="Genomic_DNA"/>
</dbReference>
<dbReference type="AlphaFoldDB" id="A0A3N0ABG7"/>
<gene>
    <name evidence="3" type="ORF">E5982_06735</name>
    <name evidence="2" type="ORF">FHR31_001417</name>
</gene>
<keyword evidence="1" id="KW-0812">Transmembrane</keyword>
<feature type="transmembrane region" description="Helical" evidence="1">
    <location>
        <begin position="185"/>
        <end position="207"/>
    </location>
</feature>
<organism evidence="2 5">
    <name type="scientific">Parvibacter caecicola</name>
    <dbReference type="NCBI Taxonomy" id="747645"/>
    <lineage>
        <taxon>Bacteria</taxon>
        <taxon>Bacillati</taxon>
        <taxon>Actinomycetota</taxon>
        <taxon>Coriobacteriia</taxon>
        <taxon>Coriobacteriales</taxon>
        <taxon>Coriobacteriaceae</taxon>
        <taxon>Parvibacter</taxon>
    </lineage>
</organism>
<keyword evidence="1" id="KW-1133">Transmembrane helix</keyword>
<dbReference type="Proteomes" id="UP000530850">
    <property type="component" value="Unassembled WGS sequence"/>
</dbReference>
<evidence type="ECO:0000313" key="3">
    <source>
        <dbReference type="EMBL" id="TJW10248.1"/>
    </source>
</evidence>
<dbReference type="OrthoDB" id="3196857at2"/>
<protein>
    <submittedName>
        <fullName evidence="2">Uncharacterized protein</fullName>
    </submittedName>
</protein>
<dbReference type="GeneID" id="93356792"/>
<accession>A0A3N0ABG7</accession>
<dbReference type="EMBL" id="JACHYA010000004">
    <property type="protein sequence ID" value="MBB3171597.1"/>
    <property type="molecule type" value="Genomic_DNA"/>
</dbReference>
<proteinExistence type="predicted"/>
<dbReference type="Proteomes" id="UP000309454">
    <property type="component" value="Unassembled WGS sequence"/>
</dbReference>
<evidence type="ECO:0000313" key="4">
    <source>
        <dbReference type="Proteomes" id="UP000309454"/>
    </source>
</evidence>
<reference evidence="3 4" key="1">
    <citation type="submission" date="2019-04" db="EMBL/GenBank/DDBJ databases">
        <title>Microbes associate with the intestines of laboratory mice.</title>
        <authorList>
            <person name="Navarre W."/>
            <person name="Wong E."/>
            <person name="Huang K.C."/>
            <person name="Tropini C."/>
            <person name="Ng K."/>
            <person name="Yu B."/>
        </authorList>
    </citation>
    <scope>NUCLEOTIDE SEQUENCE [LARGE SCALE GENOMIC DNA]</scope>
    <source>
        <strain evidence="3 4">NM48_B13</strain>
    </source>
</reference>
<evidence type="ECO:0000256" key="1">
    <source>
        <dbReference type="SAM" id="Phobius"/>
    </source>
</evidence>
<comment type="caution">
    <text evidence="2">The sequence shown here is derived from an EMBL/GenBank/DDBJ whole genome shotgun (WGS) entry which is preliminary data.</text>
</comment>
<keyword evidence="1" id="KW-0472">Membrane</keyword>
<dbReference type="RefSeq" id="WP_123185481.1">
    <property type="nucleotide sequence ID" value="NZ_JACHYA010000004.1"/>
</dbReference>